<reference evidence="3 4" key="1">
    <citation type="journal article" date="2016" name="Nat. Commun.">
        <title>Thousands of microbial genomes shed light on interconnected biogeochemical processes in an aquifer system.</title>
        <authorList>
            <person name="Anantharaman K."/>
            <person name="Brown C.T."/>
            <person name="Hug L.A."/>
            <person name="Sharon I."/>
            <person name="Castelle C.J."/>
            <person name="Probst A.J."/>
            <person name="Thomas B.C."/>
            <person name="Singh A."/>
            <person name="Wilkins M.J."/>
            <person name="Karaoz U."/>
            <person name="Brodie E.L."/>
            <person name="Williams K.H."/>
            <person name="Hubbard S.S."/>
            <person name="Banfield J.F."/>
        </authorList>
    </citation>
    <scope>NUCLEOTIDE SEQUENCE [LARGE SCALE GENOMIC DNA]</scope>
</reference>
<feature type="signal peptide" evidence="1">
    <location>
        <begin position="1"/>
        <end position="27"/>
    </location>
</feature>
<dbReference type="AlphaFoldDB" id="A0A1G1W182"/>
<gene>
    <name evidence="3" type="ORF">A3A65_00295</name>
</gene>
<dbReference type="PANTHER" id="PTHR33490">
    <property type="entry name" value="BLR5614 PROTEIN-RELATED"/>
    <property type="match status" value="1"/>
</dbReference>
<accession>A0A1G1W182</accession>
<comment type="caution">
    <text evidence="3">The sequence shown here is derived from an EMBL/GenBank/DDBJ whole genome shotgun (WGS) entry which is preliminary data.</text>
</comment>
<keyword evidence="1" id="KW-0732">Signal</keyword>
<dbReference type="Pfam" id="PF01841">
    <property type="entry name" value="Transglut_core"/>
    <property type="match status" value="1"/>
</dbReference>
<dbReference type="Proteomes" id="UP000176723">
    <property type="component" value="Unassembled WGS sequence"/>
</dbReference>
<feature type="domain" description="Transglutaminase-like" evidence="2">
    <location>
        <begin position="350"/>
        <end position="421"/>
    </location>
</feature>
<dbReference type="SMART" id="SM00460">
    <property type="entry name" value="TGc"/>
    <property type="match status" value="1"/>
</dbReference>
<evidence type="ECO:0000313" key="4">
    <source>
        <dbReference type="Proteomes" id="UP000176723"/>
    </source>
</evidence>
<dbReference type="Gene3D" id="3.10.620.30">
    <property type="match status" value="1"/>
</dbReference>
<organism evidence="3 4">
    <name type="scientific">Candidatus Chisholmbacteria bacterium RIFCSPLOWO2_01_FULL_49_14</name>
    <dbReference type="NCBI Taxonomy" id="1797593"/>
    <lineage>
        <taxon>Bacteria</taxon>
        <taxon>Candidatus Chisholmiibacteriota</taxon>
    </lineage>
</organism>
<evidence type="ECO:0000313" key="3">
    <source>
        <dbReference type="EMBL" id="OGY21445.1"/>
    </source>
</evidence>
<evidence type="ECO:0000256" key="1">
    <source>
        <dbReference type="SAM" id="SignalP"/>
    </source>
</evidence>
<name>A0A1G1W182_9BACT</name>
<dbReference type="EMBL" id="MHCL01000011">
    <property type="protein sequence ID" value="OGY21445.1"/>
    <property type="molecule type" value="Genomic_DNA"/>
</dbReference>
<dbReference type="SUPFAM" id="SSF54001">
    <property type="entry name" value="Cysteine proteinases"/>
    <property type="match status" value="1"/>
</dbReference>
<sequence length="623" mass="69466">MSFFSKVPFLAVILLFSSLSLPSSAWAAREFDINSKSFYSVGPDGKTTVKHEIGLTNKFADIYPTHYALSVGSTRVSGAWARDGQGFLTPGSSTNENSTNIDFVFQEKSVGLGQTLSFSLGYQDEDIAQQNGRIWEVNIPRPEDITEFTNYQVVLLVPEEFHEPVQMNPQPSRTTKQKGVLGFEFDKELLQQRGVTAIFGDTQVMSFDLRYSIENPSPIGKLAKVALPPDTTYQRMIYNQITPKPQNVEIDEDGNWLASFKVEGGKSLEIHAIGFVILTLVPQQTAEPGKPDQNYLKSDLPWQVDDPTIQDLAQKLKTPENIYNYVVSTLTYNYDRVQAGNVRLGAVGVLSNPDQAICTEFTDLFVALARAAGIPARELNGFAYTQNSKLRPVSLKQDILHAWPEYYDQERGIWIPVDPTWGNTTQGIDYFSRFDLNHVVFVIHGKSAQFPYPAGFYKISQTEGKDINIMPSTLDPEIRGEIEVVFDLPNEIPTAINQNGKIIVKSIGNTAVPQTELKLTSPDFDILTKSTVPLQTLLPYSVHEIPVKIKAKKWFTQSQGALTVSVAGQRYEQKLNIKPIYNEIPALALALGLGTGLAFASLRTRNLFLSFRKKRGSLHRQIG</sequence>
<protein>
    <recommendedName>
        <fullName evidence="2">Transglutaminase-like domain-containing protein</fullName>
    </recommendedName>
</protein>
<dbReference type="STRING" id="1797593.A3A65_00295"/>
<proteinExistence type="predicted"/>
<dbReference type="InterPro" id="IPR002931">
    <property type="entry name" value="Transglutaminase-like"/>
</dbReference>
<feature type="chain" id="PRO_5009581089" description="Transglutaminase-like domain-containing protein" evidence="1">
    <location>
        <begin position="28"/>
        <end position="623"/>
    </location>
</feature>
<dbReference type="InterPro" id="IPR038765">
    <property type="entry name" value="Papain-like_cys_pep_sf"/>
</dbReference>
<evidence type="ECO:0000259" key="2">
    <source>
        <dbReference type="SMART" id="SM00460"/>
    </source>
</evidence>